<sequence length="293" mass="33662">MSPKNIFGTSNSDHHSTSVDHTSLVYKASKSPDPSAQNVPCHQESALPSSSLRCSSAEPQTATHGMQGIRQQFIECNISEDITNVLMSSWRPSTQKQYEVHIRRWGGFCLQRKVDSLRPNINDVLEFLHSLHIKELSYSTINTARSALSNYLMGFEFPGTHYTITDHPFVVRYLKGVFNFVKPTPRYQETWDVNPVLKYIELLSPLEKLSLKELTFKLVILLALTSGQRCQTLSFLDIDNMKENADCYLFYIRDHVKQDRPGKIFASFIVKKYIKQELCVYSTLRHYLEVTKS</sequence>
<dbReference type="InterPro" id="IPR010998">
    <property type="entry name" value="Integrase_recombinase_N"/>
</dbReference>
<dbReference type="RefSeq" id="XP_031571383.1">
    <property type="nucleotide sequence ID" value="XM_031715523.1"/>
</dbReference>
<dbReference type="Gene3D" id="1.10.150.130">
    <property type="match status" value="1"/>
</dbReference>
<evidence type="ECO:0000256" key="1">
    <source>
        <dbReference type="ARBA" id="ARBA00023125"/>
    </source>
</evidence>
<dbReference type="PANTHER" id="PTHR35617:SF3">
    <property type="entry name" value="CORE-BINDING (CB) DOMAIN-CONTAINING PROTEIN"/>
    <property type="match status" value="1"/>
</dbReference>
<feature type="region of interest" description="Disordered" evidence="2">
    <location>
        <begin position="1"/>
        <end position="21"/>
    </location>
</feature>
<dbReference type="InParanoid" id="A0A6P8IZM8"/>
<dbReference type="GeneID" id="116305584"/>
<dbReference type="Proteomes" id="UP000515163">
    <property type="component" value="Unplaced"/>
</dbReference>
<keyword evidence="3" id="KW-1185">Reference proteome</keyword>
<evidence type="ECO:0000313" key="4">
    <source>
        <dbReference type="RefSeq" id="XP_031571383.1"/>
    </source>
</evidence>
<dbReference type="KEGG" id="aten:116305584"/>
<dbReference type="GO" id="GO:0003677">
    <property type="term" value="F:DNA binding"/>
    <property type="evidence" value="ECO:0007669"/>
    <property type="project" value="UniProtKB-KW"/>
</dbReference>
<feature type="non-terminal residue" evidence="4">
    <location>
        <position position="293"/>
    </location>
</feature>
<dbReference type="SUPFAM" id="SSF47823">
    <property type="entry name" value="lambda integrase-like, N-terminal domain"/>
    <property type="match status" value="1"/>
</dbReference>
<reference evidence="4" key="1">
    <citation type="submission" date="2025-08" db="UniProtKB">
        <authorList>
            <consortium name="RefSeq"/>
        </authorList>
    </citation>
    <scope>IDENTIFICATION</scope>
</reference>
<dbReference type="AlphaFoldDB" id="A0A6P8IZM8"/>
<dbReference type="PANTHER" id="PTHR35617">
    <property type="entry name" value="PHAGE_INTEGRASE DOMAIN-CONTAINING PROTEIN"/>
    <property type="match status" value="1"/>
</dbReference>
<name>A0A6P8IZM8_ACTTE</name>
<gene>
    <name evidence="4" type="primary">LOC116305584</name>
</gene>
<keyword evidence="1" id="KW-0238">DNA-binding</keyword>
<evidence type="ECO:0000313" key="3">
    <source>
        <dbReference type="Proteomes" id="UP000515163"/>
    </source>
</evidence>
<protein>
    <submittedName>
        <fullName evidence="4">Uncharacterized protein LOC116305584</fullName>
    </submittedName>
</protein>
<dbReference type="OrthoDB" id="5964691at2759"/>
<organism evidence="3 4">
    <name type="scientific">Actinia tenebrosa</name>
    <name type="common">Australian red waratah sea anemone</name>
    <dbReference type="NCBI Taxonomy" id="6105"/>
    <lineage>
        <taxon>Eukaryota</taxon>
        <taxon>Metazoa</taxon>
        <taxon>Cnidaria</taxon>
        <taxon>Anthozoa</taxon>
        <taxon>Hexacorallia</taxon>
        <taxon>Actiniaria</taxon>
        <taxon>Actiniidae</taxon>
        <taxon>Actinia</taxon>
    </lineage>
</organism>
<proteinExistence type="predicted"/>
<accession>A0A6P8IZM8</accession>
<evidence type="ECO:0000256" key="2">
    <source>
        <dbReference type="SAM" id="MobiDB-lite"/>
    </source>
</evidence>